<dbReference type="AlphaFoldDB" id="H0HUY0"/>
<reference evidence="2 3" key="1">
    <citation type="journal article" date="2012" name="J. Bacteriol.">
        <title>Draft Genome Sequence of Mesorhizobium alhagi CCNWXJ12-2T, a Novel Salt-Resistant Species Isolated from the Desert of Northwestern China.</title>
        <authorList>
            <person name="Zhou M."/>
            <person name="Chen W."/>
            <person name="Chen H."/>
            <person name="Wei G."/>
        </authorList>
    </citation>
    <scope>NUCLEOTIDE SEQUENCE [LARGE SCALE GENOMIC DNA]</scope>
    <source>
        <strain evidence="2 3">CCNWXJ12-2</strain>
    </source>
</reference>
<sequence>MAIGAVAVGALAFGAMAIGRLSIRKARIRSLEVDDLTVRNLNIVDGARPGNESRAGTGARTTKRDTRRTAPGTE</sequence>
<accession>H0HUY0</accession>
<organism evidence="2 3">
    <name type="scientific">Mesorhizobium alhagi CCNWXJ12-2</name>
    <dbReference type="NCBI Taxonomy" id="1107882"/>
    <lineage>
        <taxon>Bacteria</taxon>
        <taxon>Pseudomonadati</taxon>
        <taxon>Pseudomonadota</taxon>
        <taxon>Alphaproteobacteria</taxon>
        <taxon>Hyphomicrobiales</taxon>
        <taxon>Phyllobacteriaceae</taxon>
        <taxon>Allomesorhizobium</taxon>
    </lineage>
</organism>
<gene>
    <name evidence="2" type="ORF">MAXJ12_19917</name>
</gene>
<dbReference type="Proteomes" id="UP000003250">
    <property type="component" value="Unassembled WGS sequence"/>
</dbReference>
<evidence type="ECO:0000256" key="1">
    <source>
        <dbReference type="SAM" id="MobiDB-lite"/>
    </source>
</evidence>
<feature type="region of interest" description="Disordered" evidence="1">
    <location>
        <begin position="45"/>
        <end position="74"/>
    </location>
</feature>
<protein>
    <submittedName>
        <fullName evidence="2">Uncharacterized protein</fullName>
    </submittedName>
</protein>
<evidence type="ECO:0000313" key="3">
    <source>
        <dbReference type="Proteomes" id="UP000003250"/>
    </source>
</evidence>
<evidence type="ECO:0000313" key="2">
    <source>
        <dbReference type="EMBL" id="EHK55459.1"/>
    </source>
</evidence>
<dbReference type="RefSeq" id="WP_008837590.1">
    <property type="nucleotide sequence ID" value="NZ_AHAM01000167.1"/>
</dbReference>
<name>H0HUY0_9HYPH</name>
<proteinExistence type="predicted"/>
<dbReference type="EMBL" id="AHAM01000167">
    <property type="protein sequence ID" value="EHK55459.1"/>
    <property type="molecule type" value="Genomic_DNA"/>
</dbReference>
<keyword evidence="3" id="KW-1185">Reference proteome</keyword>
<dbReference type="PATRIC" id="fig|1107882.3.peg.3886"/>